<dbReference type="Gene3D" id="6.10.140.2220">
    <property type="match status" value="1"/>
</dbReference>
<keyword evidence="3" id="KW-0862">Zinc</keyword>
<keyword evidence="1" id="KW-0479">Metal-binding</keyword>
<dbReference type="InterPro" id="IPR002893">
    <property type="entry name" value="Znf_MYND"/>
</dbReference>
<dbReference type="Pfam" id="PF01753">
    <property type="entry name" value="zf-MYND"/>
    <property type="match status" value="1"/>
</dbReference>
<accession>A0AA39MRE5</accession>
<protein>
    <recommendedName>
        <fullName evidence="5">MYND-type domain-containing protein</fullName>
    </recommendedName>
</protein>
<reference evidence="6" key="1">
    <citation type="submission" date="2023-06" db="EMBL/GenBank/DDBJ databases">
        <authorList>
            <consortium name="Lawrence Berkeley National Laboratory"/>
            <person name="Ahrendt S."/>
            <person name="Sahu N."/>
            <person name="Indic B."/>
            <person name="Wong-Bajracharya J."/>
            <person name="Merenyi Z."/>
            <person name="Ke H.-M."/>
            <person name="Monk M."/>
            <person name="Kocsube S."/>
            <person name="Drula E."/>
            <person name="Lipzen A."/>
            <person name="Balint B."/>
            <person name="Henrissat B."/>
            <person name="Andreopoulos B."/>
            <person name="Martin F.M."/>
            <person name="Harder C.B."/>
            <person name="Rigling D."/>
            <person name="Ford K.L."/>
            <person name="Foster G.D."/>
            <person name="Pangilinan J."/>
            <person name="Papanicolaou A."/>
            <person name="Barry K."/>
            <person name="LaButti K."/>
            <person name="Viragh M."/>
            <person name="Koriabine M."/>
            <person name="Yan M."/>
            <person name="Riley R."/>
            <person name="Champramary S."/>
            <person name="Plett K.L."/>
            <person name="Tsai I.J."/>
            <person name="Slot J."/>
            <person name="Sipos G."/>
            <person name="Plett J."/>
            <person name="Nagy L.G."/>
            <person name="Grigoriev I.V."/>
        </authorList>
    </citation>
    <scope>NUCLEOTIDE SEQUENCE</scope>
    <source>
        <strain evidence="6">FPL87.14</strain>
    </source>
</reference>
<evidence type="ECO:0000256" key="3">
    <source>
        <dbReference type="ARBA" id="ARBA00022833"/>
    </source>
</evidence>
<sequence>MDSASGLASAVSTARKDSSAFPRMLSLVSRHLRTKKIPQDLRSSLEPPTATARVMVDCLDGLRAALQWESKQNSHGCDNRKPSKQNGMLKERVMEYWTVAWKWSSFLVEEVVAKEPLSIEGTEFQHWTFEVVAEFLRLAAFETQGCPHEFEVLKAPGFLSTLVKLWFHALRHGGSPAALRDTAFSLILFDSINFSTVDGFKEVLDQVDDVLKDTPDAVTICCTHIFNVIQCNTVNMRLLDGPLAFVAYAMEFHDLLSPLIACRLPSLISSVMMHLTSSKLTYDLVNIDDVKWDRYTQENMVEFVYLRCARILGSWFIKRGHPCIVEALRGRFLPSLFKTALFFKRRSNPFQSDLQNICCCILEMIARYSIYPTISRLVVKSSRYIKKHNLWTLVESTAPLLWSSWSFLDDTATQRYSHIPSYFFTPRETCSNPQCSDPYIRPQDAKRCSGCFVVHYCSQDCQRDDWMEHQLVCKYLMLDRKAGRPMKMNTLEHDFAESMVSLDFSAFLAETEVARAELEERRSMKEPEERYPIVVEVLYDIAPPRLGRIYPGDDADAEIRQVPEVWTALEQRKGRGDEVFFYAALPSGKDFQPQHVYGSFGVHGSVLWLAAFIWLNTGGNSFALPFGGLRLAFKLSARGPLEGPKHRVTRTILSRIPTTDAYQTIHHRSMIPG</sequence>
<gene>
    <name evidence="6" type="ORF">EV421DRAFT_1735613</name>
</gene>
<dbReference type="AlphaFoldDB" id="A0AA39MRE5"/>
<name>A0AA39MRE5_9AGAR</name>
<dbReference type="EMBL" id="JAUEPT010000022">
    <property type="protein sequence ID" value="KAK0443478.1"/>
    <property type="molecule type" value="Genomic_DNA"/>
</dbReference>
<comment type="caution">
    <text evidence="6">The sequence shown here is derived from an EMBL/GenBank/DDBJ whole genome shotgun (WGS) entry which is preliminary data.</text>
</comment>
<dbReference type="PROSITE" id="PS50865">
    <property type="entry name" value="ZF_MYND_2"/>
    <property type="match status" value="1"/>
</dbReference>
<evidence type="ECO:0000256" key="2">
    <source>
        <dbReference type="ARBA" id="ARBA00022771"/>
    </source>
</evidence>
<evidence type="ECO:0000313" key="7">
    <source>
        <dbReference type="Proteomes" id="UP001175226"/>
    </source>
</evidence>
<proteinExistence type="predicted"/>
<feature type="domain" description="MYND-type" evidence="5">
    <location>
        <begin position="432"/>
        <end position="473"/>
    </location>
</feature>
<evidence type="ECO:0000313" key="6">
    <source>
        <dbReference type="EMBL" id="KAK0443478.1"/>
    </source>
</evidence>
<evidence type="ECO:0000256" key="1">
    <source>
        <dbReference type="ARBA" id="ARBA00022723"/>
    </source>
</evidence>
<organism evidence="6 7">
    <name type="scientific">Armillaria borealis</name>
    <dbReference type="NCBI Taxonomy" id="47425"/>
    <lineage>
        <taxon>Eukaryota</taxon>
        <taxon>Fungi</taxon>
        <taxon>Dikarya</taxon>
        <taxon>Basidiomycota</taxon>
        <taxon>Agaricomycotina</taxon>
        <taxon>Agaricomycetes</taxon>
        <taxon>Agaricomycetidae</taxon>
        <taxon>Agaricales</taxon>
        <taxon>Marasmiineae</taxon>
        <taxon>Physalacriaceae</taxon>
        <taxon>Armillaria</taxon>
    </lineage>
</organism>
<dbReference type="GO" id="GO:0008270">
    <property type="term" value="F:zinc ion binding"/>
    <property type="evidence" value="ECO:0007669"/>
    <property type="project" value="UniProtKB-KW"/>
</dbReference>
<evidence type="ECO:0000259" key="5">
    <source>
        <dbReference type="PROSITE" id="PS50865"/>
    </source>
</evidence>
<dbReference type="SUPFAM" id="SSF144232">
    <property type="entry name" value="HIT/MYND zinc finger-like"/>
    <property type="match status" value="1"/>
</dbReference>
<keyword evidence="7" id="KW-1185">Reference proteome</keyword>
<evidence type="ECO:0000256" key="4">
    <source>
        <dbReference type="PROSITE-ProRule" id="PRU00134"/>
    </source>
</evidence>
<dbReference type="Proteomes" id="UP001175226">
    <property type="component" value="Unassembled WGS sequence"/>
</dbReference>
<keyword evidence="2 4" id="KW-0863">Zinc-finger</keyword>